<sequence>MHVLLIGAGSMGGNHAMCYSQMKGITLAGIVELSQEKGEELAARVGTKAFPSLEEALSHLDNVDVVDVCLPTFLHKEYVMKAADAGKHVICEKPLSGTLENAREMIDYCKEKGVRLFVGHVLRFFHEYEQAKKLLDAGAIGPVAVARTSRGGGFPMGWNNWYNDFSSSGGLTLDLIIHDFDILRWYFGEVERVYARGLYPKDPDKLDYSLVTLRFKNGTIAHVEGSWAHDGFAMKFELAGKTGVIDYDSTRDKPIVAVSRADKQGFIGVAVPESPVKESPYYKELKHFLACIANNTESRMTAEDAYKALEIALAAIESMKSGKPVKLGAESAISIQ</sequence>
<organism evidence="3 4">
    <name type="scientific">Paenibacillus solisilvae</name>
    <dbReference type="NCBI Taxonomy" id="2486751"/>
    <lineage>
        <taxon>Bacteria</taxon>
        <taxon>Bacillati</taxon>
        <taxon>Bacillota</taxon>
        <taxon>Bacilli</taxon>
        <taxon>Bacillales</taxon>
        <taxon>Paenibacillaceae</taxon>
        <taxon>Paenibacillus</taxon>
    </lineage>
</organism>
<dbReference type="Gene3D" id="3.30.360.10">
    <property type="entry name" value="Dihydrodipicolinate Reductase, domain 2"/>
    <property type="match status" value="1"/>
</dbReference>
<dbReference type="InterPro" id="IPR000683">
    <property type="entry name" value="Gfo/Idh/MocA-like_OxRdtase_N"/>
</dbReference>
<dbReference type="Gene3D" id="3.40.50.720">
    <property type="entry name" value="NAD(P)-binding Rossmann-like Domain"/>
    <property type="match status" value="1"/>
</dbReference>
<dbReference type="Pfam" id="PF22725">
    <property type="entry name" value="GFO_IDH_MocA_C3"/>
    <property type="match status" value="1"/>
</dbReference>
<proteinExistence type="predicted"/>
<evidence type="ECO:0000259" key="2">
    <source>
        <dbReference type="Pfam" id="PF22725"/>
    </source>
</evidence>
<gene>
    <name evidence="3" type="ORF">ACFPYJ_06460</name>
</gene>
<feature type="domain" description="Gfo/Idh/MocA-like oxidoreductase N-terminal" evidence="1">
    <location>
        <begin position="2"/>
        <end position="120"/>
    </location>
</feature>
<dbReference type="Proteomes" id="UP001596047">
    <property type="component" value="Unassembled WGS sequence"/>
</dbReference>
<dbReference type="InterPro" id="IPR036291">
    <property type="entry name" value="NAD(P)-bd_dom_sf"/>
</dbReference>
<accession>A0ABW0VVH0</accession>
<dbReference type="SUPFAM" id="SSF51735">
    <property type="entry name" value="NAD(P)-binding Rossmann-fold domains"/>
    <property type="match status" value="1"/>
</dbReference>
<dbReference type="PANTHER" id="PTHR43377">
    <property type="entry name" value="BILIVERDIN REDUCTASE A"/>
    <property type="match status" value="1"/>
</dbReference>
<dbReference type="EMBL" id="JBHSOW010000023">
    <property type="protein sequence ID" value="MFC5648774.1"/>
    <property type="molecule type" value="Genomic_DNA"/>
</dbReference>
<keyword evidence="4" id="KW-1185">Reference proteome</keyword>
<name>A0ABW0VVH0_9BACL</name>
<dbReference type="SUPFAM" id="SSF55347">
    <property type="entry name" value="Glyceraldehyde-3-phosphate dehydrogenase-like, C-terminal domain"/>
    <property type="match status" value="1"/>
</dbReference>
<dbReference type="Pfam" id="PF01408">
    <property type="entry name" value="GFO_IDH_MocA"/>
    <property type="match status" value="1"/>
</dbReference>
<feature type="domain" description="GFO/IDH/MocA-like oxidoreductase" evidence="2">
    <location>
        <begin position="128"/>
        <end position="245"/>
    </location>
</feature>
<evidence type="ECO:0000259" key="1">
    <source>
        <dbReference type="Pfam" id="PF01408"/>
    </source>
</evidence>
<dbReference type="InterPro" id="IPR055170">
    <property type="entry name" value="GFO_IDH_MocA-like_dom"/>
</dbReference>
<dbReference type="RefSeq" id="WP_379187251.1">
    <property type="nucleotide sequence ID" value="NZ_JBHSOW010000023.1"/>
</dbReference>
<comment type="caution">
    <text evidence="3">The sequence shown here is derived from an EMBL/GenBank/DDBJ whole genome shotgun (WGS) entry which is preliminary data.</text>
</comment>
<evidence type="ECO:0000313" key="4">
    <source>
        <dbReference type="Proteomes" id="UP001596047"/>
    </source>
</evidence>
<dbReference type="PANTHER" id="PTHR43377:SF1">
    <property type="entry name" value="BILIVERDIN REDUCTASE A"/>
    <property type="match status" value="1"/>
</dbReference>
<reference evidence="4" key="1">
    <citation type="journal article" date="2019" name="Int. J. Syst. Evol. Microbiol.">
        <title>The Global Catalogue of Microorganisms (GCM) 10K type strain sequencing project: providing services to taxonomists for standard genome sequencing and annotation.</title>
        <authorList>
            <consortium name="The Broad Institute Genomics Platform"/>
            <consortium name="The Broad Institute Genome Sequencing Center for Infectious Disease"/>
            <person name="Wu L."/>
            <person name="Ma J."/>
        </authorList>
    </citation>
    <scope>NUCLEOTIDE SEQUENCE [LARGE SCALE GENOMIC DNA]</scope>
    <source>
        <strain evidence="4">CGMCC 1.3240</strain>
    </source>
</reference>
<dbReference type="InterPro" id="IPR051450">
    <property type="entry name" value="Gfo/Idh/MocA_Oxidoreductases"/>
</dbReference>
<protein>
    <submittedName>
        <fullName evidence="3">Gfo/Idh/MocA family protein</fullName>
    </submittedName>
</protein>
<evidence type="ECO:0000313" key="3">
    <source>
        <dbReference type="EMBL" id="MFC5648774.1"/>
    </source>
</evidence>